<feature type="domain" description="CHK kinase-like" evidence="1">
    <location>
        <begin position="153"/>
        <end position="339"/>
    </location>
</feature>
<dbReference type="AlphaFoldDB" id="A0A7W8Q593"/>
<dbReference type="InterPro" id="IPR011009">
    <property type="entry name" value="Kinase-like_dom_sf"/>
</dbReference>
<reference evidence="2 3" key="1">
    <citation type="submission" date="2020-08" db="EMBL/GenBank/DDBJ databases">
        <title>Genomic Encyclopedia of Type Strains, Phase IV (KMG-V): Genome sequencing to study the core and pangenomes of soil and plant-associated prokaryotes.</title>
        <authorList>
            <person name="Whitman W."/>
        </authorList>
    </citation>
    <scope>NUCLEOTIDE SEQUENCE [LARGE SCALE GENOMIC DNA]</scope>
    <source>
        <strain evidence="2 3">JPY158</strain>
    </source>
</reference>
<dbReference type="Proteomes" id="UP000592780">
    <property type="component" value="Unassembled WGS sequence"/>
</dbReference>
<protein>
    <recommendedName>
        <fullName evidence="1">CHK kinase-like domain-containing protein</fullName>
    </recommendedName>
</protein>
<keyword evidence="3" id="KW-1185">Reference proteome</keyword>
<comment type="caution">
    <text evidence="2">The sequence shown here is derived from an EMBL/GenBank/DDBJ whole genome shotgun (WGS) entry which is preliminary data.</text>
</comment>
<dbReference type="EMBL" id="JACHDD010000003">
    <property type="protein sequence ID" value="MBB5423456.1"/>
    <property type="molecule type" value="Genomic_DNA"/>
</dbReference>
<sequence>MDDVEHERTCNLQERVNMSVAKNSLALMEPCGPQPDTGSLPLQVEEITPSWLTSALAQSHEGVAIESLALEDVMYGTATKVRVRLAYNARGRELGLPESLIVKGGFVPEYRNLNAYIYEYEARFFKEVHPCLRANVPACFYAQTDSRSGQSIVILEDLRSRQVEFCRVQRPLTFAQAAANLDAQARWHAQFWQSPALENGGELAWLAAQDPLPDGESGTYHWGQLKPDVFASYTQLPRGAALPKRFHDRDWMEQALLDLRAFDRIGPMTFLHGDVHLGNLYFDRDGTPGFLDWQSYRRGPWAHDVTYFLISALDIADRPRWERELLEYYLERLAFHGVDNPPSFESALDAYRRHIVYGLFFWLVNPVEWQAEINNCAVAPRFAMAALDHEIHDLMGR</sequence>
<evidence type="ECO:0000259" key="1">
    <source>
        <dbReference type="SMART" id="SM00587"/>
    </source>
</evidence>
<dbReference type="PANTHER" id="PTHR11012">
    <property type="entry name" value="PROTEIN KINASE-LIKE DOMAIN-CONTAINING"/>
    <property type="match status" value="1"/>
</dbReference>
<dbReference type="Pfam" id="PF01636">
    <property type="entry name" value="APH"/>
    <property type="match status" value="1"/>
</dbReference>
<evidence type="ECO:0000313" key="3">
    <source>
        <dbReference type="Proteomes" id="UP000592780"/>
    </source>
</evidence>
<dbReference type="SUPFAM" id="SSF56112">
    <property type="entry name" value="Protein kinase-like (PK-like)"/>
    <property type="match status" value="1"/>
</dbReference>
<accession>A0A7W8Q593</accession>
<dbReference type="InterPro" id="IPR015897">
    <property type="entry name" value="CHK_kinase-like"/>
</dbReference>
<proteinExistence type="predicted"/>
<dbReference type="InterPro" id="IPR002575">
    <property type="entry name" value="Aminoglycoside_PTrfase"/>
</dbReference>
<evidence type="ECO:0000313" key="2">
    <source>
        <dbReference type="EMBL" id="MBB5423456.1"/>
    </source>
</evidence>
<dbReference type="RefSeq" id="WP_311548453.1">
    <property type="nucleotide sequence ID" value="NZ_JACHDD010000003.1"/>
</dbReference>
<dbReference type="SMART" id="SM00587">
    <property type="entry name" value="CHK"/>
    <property type="match status" value="1"/>
</dbReference>
<name>A0A7W8Q593_PARAM</name>
<dbReference type="Gene3D" id="3.90.1200.10">
    <property type="match status" value="1"/>
</dbReference>
<dbReference type="PANTHER" id="PTHR11012:SF30">
    <property type="entry name" value="PROTEIN KINASE-LIKE DOMAIN-CONTAINING"/>
    <property type="match status" value="1"/>
</dbReference>
<organism evidence="2 3">
    <name type="scientific">Paraburkholderia atlantica</name>
    <dbReference type="NCBI Taxonomy" id="2654982"/>
    <lineage>
        <taxon>Bacteria</taxon>
        <taxon>Pseudomonadati</taxon>
        <taxon>Pseudomonadota</taxon>
        <taxon>Betaproteobacteria</taxon>
        <taxon>Burkholderiales</taxon>
        <taxon>Burkholderiaceae</taxon>
        <taxon>Paraburkholderia</taxon>
    </lineage>
</organism>
<gene>
    <name evidence="2" type="ORF">HDG40_001600</name>
</gene>